<dbReference type="PANTHER" id="PTHR43396">
    <property type="entry name" value="FLAVOHEMOPROTEIN"/>
    <property type="match status" value="1"/>
</dbReference>
<evidence type="ECO:0000256" key="7">
    <source>
        <dbReference type="ARBA" id="ARBA00022723"/>
    </source>
</evidence>
<evidence type="ECO:0000256" key="11">
    <source>
        <dbReference type="ARBA" id="ARBA00025094"/>
    </source>
</evidence>
<dbReference type="GO" id="GO:0046872">
    <property type="term" value="F:metal ion binding"/>
    <property type="evidence" value="ECO:0007669"/>
    <property type="project" value="UniProtKB-KW"/>
</dbReference>
<dbReference type="GO" id="GO:0005344">
    <property type="term" value="F:oxygen carrier activity"/>
    <property type="evidence" value="ECO:0007669"/>
    <property type="project" value="UniProtKB-KW"/>
</dbReference>
<evidence type="ECO:0000259" key="15">
    <source>
        <dbReference type="PROSITE" id="PS01033"/>
    </source>
</evidence>
<dbReference type="InterPro" id="IPR000971">
    <property type="entry name" value="Globin"/>
</dbReference>
<evidence type="ECO:0000256" key="2">
    <source>
        <dbReference type="ARBA" id="ARBA00006401"/>
    </source>
</evidence>
<dbReference type="NCBIfam" id="NF009805">
    <property type="entry name" value="PRK13289.1"/>
    <property type="match status" value="1"/>
</dbReference>
<dbReference type="CDD" id="cd06184">
    <property type="entry name" value="flavohem_like_fad_nad_binding"/>
    <property type="match status" value="1"/>
</dbReference>
<dbReference type="GO" id="GO:0019825">
    <property type="term" value="F:oxygen binding"/>
    <property type="evidence" value="ECO:0007669"/>
    <property type="project" value="InterPro"/>
</dbReference>
<evidence type="ECO:0000256" key="8">
    <source>
        <dbReference type="ARBA" id="ARBA00022857"/>
    </source>
</evidence>
<dbReference type="Pfam" id="PF00175">
    <property type="entry name" value="NAD_binding_1"/>
    <property type="match status" value="1"/>
</dbReference>
<dbReference type="SUPFAM" id="SSF46458">
    <property type="entry name" value="Globin-like"/>
    <property type="match status" value="1"/>
</dbReference>
<keyword evidence="5 14" id="KW-0349">Heme</keyword>
<dbReference type="Gene3D" id="2.40.30.10">
    <property type="entry name" value="Translation factors"/>
    <property type="match status" value="1"/>
</dbReference>
<comment type="cofactor">
    <cofactor evidence="1">
        <name>heme b</name>
        <dbReference type="ChEBI" id="CHEBI:60344"/>
    </cofactor>
</comment>
<evidence type="ECO:0000256" key="10">
    <source>
        <dbReference type="ARBA" id="ARBA00023027"/>
    </source>
</evidence>
<evidence type="ECO:0000256" key="9">
    <source>
        <dbReference type="ARBA" id="ARBA00023004"/>
    </source>
</evidence>
<keyword evidence="10" id="KW-0520">NAD</keyword>
<evidence type="ECO:0000256" key="1">
    <source>
        <dbReference type="ARBA" id="ARBA00001970"/>
    </source>
</evidence>
<evidence type="ECO:0000256" key="3">
    <source>
        <dbReference type="ARBA" id="ARBA00012229"/>
    </source>
</evidence>
<protein>
    <recommendedName>
        <fullName evidence="3">nitric oxide dioxygenase</fullName>
        <ecNumber evidence="3">1.14.12.17</ecNumber>
    </recommendedName>
</protein>
<dbReference type="EC" id="1.14.12.17" evidence="3"/>
<dbReference type="GO" id="GO:0009636">
    <property type="term" value="P:response to toxic substance"/>
    <property type="evidence" value="ECO:0007669"/>
    <property type="project" value="UniProtKB-KW"/>
</dbReference>
<dbReference type="GO" id="GO:0071949">
    <property type="term" value="F:FAD binding"/>
    <property type="evidence" value="ECO:0007669"/>
    <property type="project" value="TreeGrafter"/>
</dbReference>
<dbReference type="GO" id="GO:0046210">
    <property type="term" value="P:nitric oxide catabolic process"/>
    <property type="evidence" value="ECO:0007669"/>
    <property type="project" value="TreeGrafter"/>
</dbReference>
<dbReference type="RefSeq" id="WP_348827222.1">
    <property type="nucleotide sequence ID" value="NZ_CP098827.1"/>
</dbReference>
<dbReference type="PRINTS" id="PR00409">
    <property type="entry name" value="PHDIOXRDTASE"/>
</dbReference>
<evidence type="ECO:0000256" key="14">
    <source>
        <dbReference type="RuleBase" id="RU000356"/>
    </source>
</evidence>
<keyword evidence="8" id="KW-0521">NADP</keyword>
<dbReference type="InterPro" id="IPR017938">
    <property type="entry name" value="Riboflavin_synthase-like_b-brl"/>
</dbReference>
<dbReference type="Pfam" id="PF00970">
    <property type="entry name" value="FAD_binding_6"/>
    <property type="match status" value="1"/>
</dbReference>
<keyword evidence="17" id="KW-0560">Oxidoreductase</keyword>
<dbReference type="PANTHER" id="PTHR43396:SF3">
    <property type="entry name" value="FLAVOHEMOPROTEIN"/>
    <property type="match status" value="1"/>
</dbReference>
<name>A0AAU7KGX0_9GAMM</name>
<keyword evidence="14" id="KW-0813">Transport</keyword>
<comment type="function">
    <text evidence="11">Is involved in NO detoxification in an aerobic process, termed nitric oxide dioxygenase (NOD) reaction that utilizes O(2) and NAD(P)H to convert NO to nitrate, which protects the bacterium from various noxious nitrogen compounds. Therefore, plays a central role in the inducible response to nitrosative stress.</text>
</comment>
<evidence type="ECO:0000256" key="12">
    <source>
        <dbReference type="ARBA" id="ARBA00048649"/>
    </source>
</evidence>
<evidence type="ECO:0000256" key="4">
    <source>
        <dbReference type="ARBA" id="ARBA00022575"/>
    </source>
</evidence>
<feature type="domain" description="Globin" evidence="15">
    <location>
        <begin position="1"/>
        <end position="138"/>
    </location>
</feature>
<dbReference type="GO" id="GO:0020037">
    <property type="term" value="F:heme binding"/>
    <property type="evidence" value="ECO:0007669"/>
    <property type="project" value="InterPro"/>
</dbReference>
<feature type="domain" description="FAD-binding FR-type" evidence="16">
    <location>
        <begin position="152"/>
        <end position="255"/>
    </location>
</feature>
<dbReference type="Gene3D" id="1.10.490.10">
    <property type="entry name" value="Globins"/>
    <property type="match status" value="1"/>
</dbReference>
<dbReference type="InterPro" id="IPR001433">
    <property type="entry name" value="OxRdtase_FAD/NAD-bd"/>
</dbReference>
<comment type="similarity">
    <text evidence="14">Belongs to the globin family.</text>
</comment>
<dbReference type="PROSITE" id="PS51384">
    <property type="entry name" value="FAD_FR"/>
    <property type="match status" value="1"/>
</dbReference>
<dbReference type="SUPFAM" id="SSF63380">
    <property type="entry name" value="Riboflavin synthase domain-like"/>
    <property type="match status" value="1"/>
</dbReference>
<evidence type="ECO:0000259" key="16">
    <source>
        <dbReference type="PROSITE" id="PS51384"/>
    </source>
</evidence>
<dbReference type="GO" id="GO:0008941">
    <property type="term" value="F:nitric oxide dioxygenase NAD(P)H activity"/>
    <property type="evidence" value="ECO:0007669"/>
    <property type="project" value="UniProtKB-EC"/>
</dbReference>
<evidence type="ECO:0000313" key="17">
    <source>
        <dbReference type="EMBL" id="XBO70849.1"/>
    </source>
</evidence>
<dbReference type="InterPro" id="IPR017927">
    <property type="entry name" value="FAD-bd_FR_type"/>
</dbReference>
<dbReference type="SUPFAM" id="SSF52343">
    <property type="entry name" value="Ferredoxin reductase-like, C-terminal NADP-linked domain"/>
    <property type="match status" value="1"/>
</dbReference>
<accession>A0AAU7KGX0</accession>
<dbReference type="AlphaFoldDB" id="A0AAU7KGX0"/>
<comment type="catalytic activity">
    <reaction evidence="12">
        <text>2 nitric oxide + NADH + 2 O2 = 2 nitrate + NAD(+) + H(+)</text>
        <dbReference type="Rhea" id="RHEA:19469"/>
        <dbReference type="ChEBI" id="CHEBI:15378"/>
        <dbReference type="ChEBI" id="CHEBI:15379"/>
        <dbReference type="ChEBI" id="CHEBI:16480"/>
        <dbReference type="ChEBI" id="CHEBI:17632"/>
        <dbReference type="ChEBI" id="CHEBI:57540"/>
        <dbReference type="ChEBI" id="CHEBI:57945"/>
        <dbReference type="EC" id="1.14.12.17"/>
    </reaction>
</comment>
<organism evidence="17">
    <name type="scientific">Halomonas sp. RT37</name>
    <dbReference type="NCBI Taxonomy" id="2950872"/>
    <lineage>
        <taxon>Bacteria</taxon>
        <taxon>Pseudomonadati</taxon>
        <taxon>Pseudomonadota</taxon>
        <taxon>Gammaproteobacteria</taxon>
        <taxon>Oceanospirillales</taxon>
        <taxon>Halomonadaceae</taxon>
        <taxon>Halomonas</taxon>
    </lineage>
</organism>
<reference evidence="17" key="1">
    <citation type="submission" date="2022-06" db="EMBL/GenBank/DDBJ databases">
        <title>A novel DMS-producing enzyme.</title>
        <authorList>
            <person name="Zhang Y."/>
        </authorList>
    </citation>
    <scope>NUCLEOTIDE SEQUENCE</scope>
    <source>
        <strain evidence="17">RT37</strain>
    </source>
</reference>
<dbReference type="InterPro" id="IPR008333">
    <property type="entry name" value="Cbr1-like_FAD-bd_dom"/>
</dbReference>
<keyword evidence="9" id="KW-0408">Iron</keyword>
<comment type="similarity">
    <text evidence="2">In the C-terminal section; belongs to the flavoprotein pyridine nucleotide cytochrome reductase family.</text>
</comment>
<evidence type="ECO:0000256" key="6">
    <source>
        <dbReference type="ARBA" id="ARBA00022621"/>
    </source>
</evidence>
<dbReference type="InterPro" id="IPR012292">
    <property type="entry name" value="Globin/Proto"/>
</dbReference>
<evidence type="ECO:0000256" key="13">
    <source>
        <dbReference type="ARBA" id="ARBA00049433"/>
    </source>
</evidence>
<dbReference type="GO" id="GO:0071500">
    <property type="term" value="P:cellular response to nitrosative stress"/>
    <property type="evidence" value="ECO:0007669"/>
    <property type="project" value="TreeGrafter"/>
</dbReference>
<dbReference type="InterPro" id="IPR009050">
    <property type="entry name" value="Globin-like_sf"/>
</dbReference>
<evidence type="ECO:0000256" key="5">
    <source>
        <dbReference type="ARBA" id="ARBA00022617"/>
    </source>
</evidence>
<gene>
    <name evidence="17" type="primary">hmpA</name>
    <name evidence="17" type="ORF">NFG58_19980</name>
</gene>
<dbReference type="Gene3D" id="3.40.50.80">
    <property type="entry name" value="Nucleotide-binding domain of ferredoxin-NADP reductase (FNR) module"/>
    <property type="match status" value="1"/>
</dbReference>
<keyword evidence="6 14" id="KW-0561">Oxygen transport</keyword>
<dbReference type="EMBL" id="CP098827">
    <property type="protein sequence ID" value="XBO70849.1"/>
    <property type="molecule type" value="Genomic_DNA"/>
</dbReference>
<comment type="catalytic activity">
    <reaction evidence="13">
        <text>2 nitric oxide + NADPH + 2 O2 = 2 nitrate + NADP(+) + H(+)</text>
        <dbReference type="Rhea" id="RHEA:19465"/>
        <dbReference type="ChEBI" id="CHEBI:15378"/>
        <dbReference type="ChEBI" id="CHEBI:15379"/>
        <dbReference type="ChEBI" id="CHEBI:16480"/>
        <dbReference type="ChEBI" id="CHEBI:17632"/>
        <dbReference type="ChEBI" id="CHEBI:57783"/>
        <dbReference type="ChEBI" id="CHEBI:58349"/>
        <dbReference type="EC" id="1.14.12.17"/>
    </reaction>
</comment>
<dbReference type="FunFam" id="2.40.30.10:FF:000034">
    <property type="entry name" value="Flavohemoprotein"/>
    <property type="match status" value="1"/>
</dbReference>
<dbReference type="Pfam" id="PF00042">
    <property type="entry name" value="Globin"/>
    <property type="match status" value="1"/>
</dbReference>
<proteinExistence type="inferred from homology"/>
<dbReference type="PROSITE" id="PS01033">
    <property type="entry name" value="GLOBIN"/>
    <property type="match status" value="1"/>
</dbReference>
<dbReference type="InterPro" id="IPR039261">
    <property type="entry name" value="FNR_nucleotide-bd"/>
</dbReference>
<keyword evidence="4" id="KW-0216">Detoxification</keyword>
<sequence>MTTAAQDAIIDATAPLVAEHLDAITARFYPLMFERYPEVKAVFNQAHQADGGQPKALARGMLAYVGLRRQPQEVIDSMQTVISKHVSLGIQPEQYPIVGECLMAAIGEVLGEVVTPEIADAWAALYNDLAALLIAAEAERYQAFAERPGGWRGLREFRVAQIQRECEVIRSFTLEPVDGQPVADAEPGQYIGLRLAVDEAIVHRHYSLSGSPNGRSYRISVKQEPGGLVSNFLHQQMRVGDTLELLPPAGELTLDDGDAPVMLISGGVGQTPMLPLARQALAQGRRVCYVHAARNIDHHAFRGEVEALARDYPQLLTRVCAYEEGDGGDIKGRLERELLARLLPGGDAQCYFVGPPPFMSAIDSHLAELGIPEQRRHYEHFGPSRPLDHSKSVA</sequence>
<keyword evidence="7" id="KW-0479">Metal-binding</keyword>